<evidence type="ECO:0000256" key="3">
    <source>
        <dbReference type="ARBA" id="ARBA00022475"/>
    </source>
</evidence>
<dbReference type="Proteomes" id="UP000034682">
    <property type="component" value="Unassembled WGS sequence"/>
</dbReference>
<dbReference type="InterPro" id="IPR001901">
    <property type="entry name" value="Translocase_SecE/Sec61-g"/>
</dbReference>
<dbReference type="GO" id="GO:0065002">
    <property type="term" value="P:intracellular protein transmembrane transport"/>
    <property type="evidence" value="ECO:0007669"/>
    <property type="project" value="UniProtKB-UniRule"/>
</dbReference>
<protein>
    <recommendedName>
        <fullName evidence="9">Protein translocase subunit SecE</fullName>
    </recommendedName>
</protein>
<keyword evidence="8 9" id="KW-0472">Membrane</keyword>
<dbReference type="GO" id="GO:0005886">
    <property type="term" value="C:plasma membrane"/>
    <property type="evidence" value="ECO:0007669"/>
    <property type="project" value="UniProtKB-SubCell"/>
</dbReference>
<gene>
    <name evidence="9" type="primary">secE</name>
    <name evidence="10" type="ORF">UY02_C0014G0019</name>
</gene>
<dbReference type="GO" id="GO:0008320">
    <property type="term" value="F:protein transmembrane transporter activity"/>
    <property type="evidence" value="ECO:0007669"/>
    <property type="project" value="UniProtKB-UniRule"/>
</dbReference>
<dbReference type="GO" id="GO:0009306">
    <property type="term" value="P:protein secretion"/>
    <property type="evidence" value="ECO:0007669"/>
    <property type="project" value="UniProtKB-UniRule"/>
</dbReference>
<evidence type="ECO:0000256" key="6">
    <source>
        <dbReference type="ARBA" id="ARBA00022989"/>
    </source>
</evidence>
<keyword evidence="7 9" id="KW-0811">Translocation</keyword>
<dbReference type="NCBIfam" id="TIGR00964">
    <property type="entry name" value="secE_bact"/>
    <property type="match status" value="1"/>
</dbReference>
<keyword evidence="4 9" id="KW-0812">Transmembrane</keyword>
<dbReference type="InterPro" id="IPR005807">
    <property type="entry name" value="SecE_bac"/>
</dbReference>
<accession>A0A0G1W332</accession>
<comment type="caution">
    <text evidence="10">The sequence shown here is derived from an EMBL/GenBank/DDBJ whole genome shotgun (WGS) entry which is preliminary data.</text>
</comment>
<dbReference type="PANTHER" id="PTHR33910:SF1">
    <property type="entry name" value="PROTEIN TRANSLOCASE SUBUNIT SECE"/>
    <property type="match status" value="1"/>
</dbReference>
<evidence type="ECO:0000313" key="11">
    <source>
        <dbReference type="Proteomes" id="UP000034682"/>
    </source>
</evidence>
<comment type="subunit">
    <text evidence="9">Component of the Sec protein translocase complex. Heterotrimer consisting of SecY, SecE and SecG subunits. The heterotrimers can form oligomers, although 1 heterotrimer is thought to be able to translocate proteins. Interacts with the ribosome. Interacts with SecDF, and other proteins may be involved. Interacts with SecA.</text>
</comment>
<dbReference type="AlphaFoldDB" id="A0A0G1W332"/>
<evidence type="ECO:0000256" key="9">
    <source>
        <dbReference type="HAMAP-Rule" id="MF_00422"/>
    </source>
</evidence>
<reference evidence="10 11" key="1">
    <citation type="journal article" date="2015" name="Nature">
        <title>rRNA introns, odd ribosomes, and small enigmatic genomes across a large radiation of phyla.</title>
        <authorList>
            <person name="Brown C.T."/>
            <person name="Hug L.A."/>
            <person name="Thomas B.C."/>
            <person name="Sharon I."/>
            <person name="Castelle C.J."/>
            <person name="Singh A."/>
            <person name="Wilkins M.J."/>
            <person name="Williams K.H."/>
            <person name="Banfield J.F."/>
        </authorList>
    </citation>
    <scope>NUCLEOTIDE SEQUENCE [LARGE SCALE GENOMIC DNA]</scope>
</reference>
<dbReference type="GO" id="GO:0006605">
    <property type="term" value="P:protein targeting"/>
    <property type="evidence" value="ECO:0007669"/>
    <property type="project" value="UniProtKB-UniRule"/>
</dbReference>
<keyword evidence="3 9" id="KW-1003">Cell membrane</keyword>
<name>A0A0G1W332_9BACT</name>
<dbReference type="GO" id="GO:0043952">
    <property type="term" value="P:protein transport by the Sec complex"/>
    <property type="evidence" value="ECO:0007669"/>
    <property type="project" value="UniProtKB-UniRule"/>
</dbReference>
<feature type="transmembrane region" description="Helical" evidence="9">
    <location>
        <begin position="31"/>
        <end position="55"/>
    </location>
</feature>
<sequence>MTNMFSRIVNYLKETRSEMHKVNWPTMKQTIQSTLVVIAISIGIAFYLGVFDYIYRTLLRTFVF</sequence>
<evidence type="ECO:0000256" key="1">
    <source>
        <dbReference type="ARBA" id="ARBA00004370"/>
    </source>
</evidence>
<evidence type="ECO:0000256" key="5">
    <source>
        <dbReference type="ARBA" id="ARBA00022927"/>
    </source>
</evidence>
<dbReference type="InterPro" id="IPR038379">
    <property type="entry name" value="SecE_sf"/>
</dbReference>
<evidence type="ECO:0000256" key="7">
    <source>
        <dbReference type="ARBA" id="ARBA00023010"/>
    </source>
</evidence>
<organism evidence="10 11">
    <name type="scientific">Candidatus Giovannonibacteria bacterium GW2011_GWB1_47_6b</name>
    <dbReference type="NCBI Taxonomy" id="1618655"/>
    <lineage>
        <taxon>Bacteria</taxon>
        <taxon>Candidatus Giovannoniibacteriota</taxon>
    </lineage>
</organism>
<dbReference type="EMBL" id="LCOK01000014">
    <property type="protein sequence ID" value="KKU76715.1"/>
    <property type="molecule type" value="Genomic_DNA"/>
</dbReference>
<keyword evidence="5 9" id="KW-0653">Protein transport</keyword>
<evidence type="ECO:0000256" key="8">
    <source>
        <dbReference type="ARBA" id="ARBA00023136"/>
    </source>
</evidence>
<comment type="subcellular location">
    <subcellularLocation>
        <location evidence="9">Cell membrane</location>
        <topology evidence="9">Single-pass membrane protein</topology>
    </subcellularLocation>
    <subcellularLocation>
        <location evidence="1">Membrane</location>
    </subcellularLocation>
</comment>
<dbReference type="Gene3D" id="1.20.5.1030">
    <property type="entry name" value="Preprotein translocase secy subunit"/>
    <property type="match status" value="1"/>
</dbReference>
<evidence type="ECO:0000256" key="2">
    <source>
        <dbReference type="ARBA" id="ARBA00022448"/>
    </source>
</evidence>
<keyword evidence="2 9" id="KW-0813">Transport</keyword>
<proteinExistence type="inferred from homology"/>
<evidence type="ECO:0000313" key="10">
    <source>
        <dbReference type="EMBL" id="KKU76715.1"/>
    </source>
</evidence>
<comment type="function">
    <text evidence="9">Essential subunit of the Sec protein translocation channel SecYEG. Clamps together the 2 halves of SecY. May contact the channel plug during translocation.</text>
</comment>
<comment type="similarity">
    <text evidence="9">Belongs to the SecE/SEC61-gamma family.</text>
</comment>
<dbReference type="PANTHER" id="PTHR33910">
    <property type="entry name" value="PROTEIN TRANSLOCASE SUBUNIT SECE"/>
    <property type="match status" value="1"/>
</dbReference>
<dbReference type="HAMAP" id="MF_00422">
    <property type="entry name" value="SecE"/>
    <property type="match status" value="1"/>
</dbReference>
<dbReference type="PROSITE" id="PS01067">
    <property type="entry name" value="SECE_SEC61G"/>
    <property type="match status" value="1"/>
</dbReference>
<dbReference type="Pfam" id="PF00584">
    <property type="entry name" value="SecE"/>
    <property type="match status" value="1"/>
</dbReference>
<keyword evidence="6 9" id="KW-1133">Transmembrane helix</keyword>
<evidence type="ECO:0000256" key="4">
    <source>
        <dbReference type="ARBA" id="ARBA00022692"/>
    </source>
</evidence>